<evidence type="ECO:0000313" key="2">
    <source>
        <dbReference type="Proteomes" id="UP000765509"/>
    </source>
</evidence>
<accession>A0A9Q3GDC2</accession>
<dbReference type="AlphaFoldDB" id="A0A9Q3GDC2"/>
<proteinExistence type="predicted"/>
<dbReference type="Proteomes" id="UP000765509">
    <property type="component" value="Unassembled WGS sequence"/>
</dbReference>
<sequence>MLTKSNTSVPNLDTHINFSYSILGTRERQTKYNTGLYQTMVSNDESSNGYEDYIIAEDNGLGMDNVTPPKQSQSSVKHRGICSNVYDYFELSVQLTPNLAPGLTLDFFLYRIHLEIE</sequence>
<gene>
    <name evidence="1" type="ORF">O181_003208</name>
</gene>
<reference evidence="1" key="1">
    <citation type="submission" date="2021-03" db="EMBL/GenBank/DDBJ databases">
        <title>Draft genome sequence of rust myrtle Austropuccinia psidii MF-1, a brazilian biotype.</title>
        <authorList>
            <person name="Quecine M.C."/>
            <person name="Pachon D.M.R."/>
            <person name="Bonatelli M.L."/>
            <person name="Correr F.H."/>
            <person name="Franceschini L.M."/>
            <person name="Leite T.F."/>
            <person name="Margarido G.R.A."/>
            <person name="Almeida C.A."/>
            <person name="Ferrarezi J.A."/>
            <person name="Labate C.A."/>
        </authorList>
    </citation>
    <scope>NUCLEOTIDE SEQUENCE</scope>
    <source>
        <strain evidence="1">MF-1</strain>
    </source>
</reference>
<dbReference type="EMBL" id="AVOT02000566">
    <property type="protein sequence ID" value="MBW0463493.1"/>
    <property type="molecule type" value="Genomic_DNA"/>
</dbReference>
<comment type="caution">
    <text evidence="1">The sequence shown here is derived from an EMBL/GenBank/DDBJ whole genome shotgun (WGS) entry which is preliminary data.</text>
</comment>
<keyword evidence="2" id="KW-1185">Reference proteome</keyword>
<name>A0A9Q3GDC2_9BASI</name>
<organism evidence="1 2">
    <name type="scientific">Austropuccinia psidii MF-1</name>
    <dbReference type="NCBI Taxonomy" id="1389203"/>
    <lineage>
        <taxon>Eukaryota</taxon>
        <taxon>Fungi</taxon>
        <taxon>Dikarya</taxon>
        <taxon>Basidiomycota</taxon>
        <taxon>Pucciniomycotina</taxon>
        <taxon>Pucciniomycetes</taxon>
        <taxon>Pucciniales</taxon>
        <taxon>Sphaerophragmiaceae</taxon>
        <taxon>Austropuccinia</taxon>
    </lineage>
</organism>
<evidence type="ECO:0000313" key="1">
    <source>
        <dbReference type="EMBL" id="MBW0463493.1"/>
    </source>
</evidence>
<protein>
    <submittedName>
        <fullName evidence="1">Uncharacterized protein</fullName>
    </submittedName>
</protein>